<protein>
    <submittedName>
        <fullName evidence="2">Uncharacterized protein</fullName>
    </submittedName>
</protein>
<comment type="caution">
    <text evidence="2">The sequence shown here is derived from an EMBL/GenBank/DDBJ whole genome shotgun (WGS) entry which is preliminary data.</text>
</comment>
<feature type="region of interest" description="Disordered" evidence="1">
    <location>
        <begin position="1"/>
        <end position="31"/>
    </location>
</feature>
<feature type="compositionally biased region" description="Acidic residues" evidence="1">
    <location>
        <begin position="1"/>
        <end position="10"/>
    </location>
</feature>
<organism evidence="2 3">
    <name type="scientific">Eumeta variegata</name>
    <name type="common">Bagworm moth</name>
    <name type="synonym">Eumeta japonica</name>
    <dbReference type="NCBI Taxonomy" id="151549"/>
    <lineage>
        <taxon>Eukaryota</taxon>
        <taxon>Metazoa</taxon>
        <taxon>Ecdysozoa</taxon>
        <taxon>Arthropoda</taxon>
        <taxon>Hexapoda</taxon>
        <taxon>Insecta</taxon>
        <taxon>Pterygota</taxon>
        <taxon>Neoptera</taxon>
        <taxon>Endopterygota</taxon>
        <taxon>Lepidoptera</taxon>
        <taxon>Glossata</taxon>
        <taxon>Ditrysia</taxon>
        <taxon>Tineoidea</taxon>
        <taxon>Psychidae</taxon>
        <taxon>Oiketicinae</taxon>
        <taxon>Eumeta</taxon>
    </lineage>
</organism>
<feature type="compositionally biased region" description="Basic and acidic residues" evidence="1">
    <location>
        <begin position="12"/>
        <end position="31"/>
    </location>
</feature>
<reference evidence="2 3" key="1">
    <citation type="journal article" date="2019" name="Commun. Biol.">
        <title>The bagworm genome reveals a unique fibroin gene that provides high tensile strength.</title>
        <authorList>
            <person name="Kono N."/>
            <person name="Nakamura H."/>
            <person name="Ohtoshi R."/>
            <person name="Tomita M."/>
            <person name="Numata K."/>
            <person name="Arakawa K."/>
        </authorList>
    </citation>
    <scope>NUCLEOTIDE SEQUENCE [LARGE SCALE GENOMIC DNA]</scope>
</reference>
<gene>
    <name evidence="2" type="ORF">EVAR_43596_1</name>
</gene>
<keyword evidence="3" id="KW-1185">Reference proteome</keyword>
<dbReference type="EMBL" id="BGZK01000819">
    <property type="protein sequence ID" value="GBP61659.1"/>
    <property type="molecule type" value="Genomic_DNA"/>
</dbReference>
<sequence length="190" mass="20923">MDVVEEEIQVDDVSKEESSEHEEYLPKEKTTKRAARTGAVFLRSPVRSDLLLGRQELVGRVPTDAAALCTMLSWPALALFALGLTWTAGAANTPQRLKFTVYALRPERDDYVKVPLKVLVADNGLSRLGPLLEYLVQRVQGLLSVRLPPGSADTSPAPPHLFFKSNADALDTLHLEIEWPSSAPYDSTDP</sequence>
<evidence type="ECO:0000256" key="1">
    <source>
        <dbReference type="SAM" id="MobiDB-lite"/>
    </source>
</evidence>
<dbReference type="OrthoDB" id="7338891at2759"/>
<evidence type="ECO:0000313" key="2">
    <source>
        <dbReference type="EMBL" id="GBP61659.1"/>
    </source>
</evidence>
<accession>A0A4C1XH97</accession>
<dbReference type="AlphaFoldDB" id="A0A4C1XH97"/>
<name>A0A4C1XH97_EUMVA</name>
<evidence type="ECO:0000313" key="3">
    <source>
        <dbReference type="Proteomes" id="UP000299102"/>
    </source>
</evidence>
<dbReference type="Proteomes" id="UP000299102">
    <property type="component" value="Unassembled WGS sequence"/>
</dbReference>
<proteinExistence type="predicted"/>